<reference evidence="1" key="1">
    <citation type="submission" date="2020-05" db="EMBL/GenBank/DDBJ databases">
        <title>Large-scale comparative analyses of tick genomes elucidate their genetic diversity and vector capacities.</title>
        <authorList>
            <person name="Jia N."/>
            <person name="Wang J."/>
            <person name="Shi W."/>
            <person name="Du L."/>
            <person name="Sun Y."/>
            <person name="Zhan W."/>
            <person name="Jiang J."/>
            <person name="Wang Q."/>
            <person name="Zhang B."/>
            <person name="Ji P."/>
            <person name="Sakyi L.B."/>
            <person name="Cui X."/>
            <person name="Yuan T."/>
            <person name="Jiang B."/>
            <person name="Yang W."/>
            <person name="Lam T.T.-Y."/>
            <person name="Chang Q."/>
            <person name="Ding S."/>
            <person name="Wang X."/>
            <person name="Zhu J."/>
            <person name="Ruan X."/>
            <person name="Zhao L."/>
            <person name="Wei J."/>
            <person name="Que T."/>
            <person name="Du C."/>
            <person name="Cheng J."/>
            <person name="Dai P."/>
            <person name="Han X."/>
            <person name="Huang E."/>
            <person name="Gao Y."/>
            <person name="Liu J."/>
            <person name="Shao H."/>
            <person name="Ye R."/>
            <person name="Li L."/>
            <person name="Wei W."/>
            <person name="Wang X."/>
            <person name="Wang C."/>
            <person name="Yang T."/>
            <person name="Huo Q."/>
            <person name="Li W."/>
            <person name="Guo W."/>
            <person name="Chen H."/>
            <person name="Zhou L."/>
            <person name="Ni X."/>
            <person name="Tian J."/>
            <person name="Zhou Y."/>
            <person name="Sheng Y."/>
            <person name="Liu T."/>
            <person name="Pan Y."/>
            <person name="Xia L."/>
            <person name="Li J."/>
            <person name="Zhao F."/>
            <person name="Cao W."/>
        </authorList>
    </citation>
    <scope>NUCLEOTIDE SEQUENCE</scope>
    <source>
        <strain evidence="1">Dsil-2018</strain>
    </source>
</reference>
<evidence type="ECO:0000313" key="2">
    <source>
        <dbReference type="Proteomes" id="UP000821865"/>
    </source>
</evidence>
<name>A0ACB8C215_DERSI</name>
<keyword evidence="2" id="KW-1185">Reference proteome</keyword>
<gene>
    <name evidence="1" type="ORF">HPB49_003961</name>
</gene>
<accession>A0ACB8C215</accession>
<dbReference type="Proteomes" id="UP000821865">
    <property type="component" value="Chromosome 9"/>
</dbReference>
<dbReference type="EMBL" id="CM023478">
    <property type="protein sequence ID" value="KAH7932869.1"/>
    <property type="molecule type" value="Genomic_DNA"/>
</dbReference>
<protein>
    <submittedName>
        <fullName evidence="1">Uncharacterized protein</fullName>
    </submittedName>
</protein>
<comment type="caution">
    <text evidence="1">The sequence shown here is derived from an EMBL/GenBank/DDBJ whole genome shotgun (WGS) entry which is preliminary data.</text>
</comment>
<evidence type="ECO:0000313" key="1">
    <source>
        <dbReference type="EMBL" id="KAH7932869.1"/>
    </source>
</evidence>
<sequence length="392" mass="43916">MRRQTATLTSSHKEPLLLLSLLQHGDDALEIYFTFGYDEIRESYATVIVQFDTYCAEQLNQVHERYLFRPRVQAKESFIRDQIVFGTNDHKFKQKLLQDNKLTLVKAEQVCKAAEMTAAQNEMWYREQKQTDAVKLRERTKQQQFDEPPAMFKCRRCGRTHGPRSCPAFGKVCRKFQGQNNFAVRCKVNRPVREVRSTEDSEAEFYILGVSVNGFGRACDRDWVVRAQLADTTLDSKVGTGSQHSLPTESLAGSNCILRSNNEGVIKHLGVMTAMVAIGSNKAKINFFVASITWRGACVAQQLVRYYGLAAFNAFNVAAALCNRFNGPACMEAWAGFARTSHSMCFCVDGAASFCLGGNFSTLGQRRQKSFRDLHVNSVTEDSSKDAGPAAS</sequence>
<proteinExistence type="predicted"/>
<organism evidence="1 2">
    <name type="scientific">Dermacentor silvarum</name>
    <name type="common">Tick</name>
    <dbReference type="NCBI Taxonomy" id="543639"/>
    <lineage>
        <taxon>Eukaryota</taxon>
        <taxon>Metazoa</taxon>
        <taxon>Ecdysozoa</taxon>
        <taxon>Arthropoda</taxon>
        <taxon>Chelicerata</taxon>
        <taxon>Arachnida</taxon>
        <taxon>Acari</taxon>
        <taxon>Parasitiformes</taxon>
        <taxon>Ixodida</taxon>
        <taxon>Ixodoidea</taxon>
        <taxon>Ixodidae</taxon>
        <taxon>Rhipicephalinae</taxon>
        <taxon>Dermacentor</taxon>
    </lineage>
</organism>